<dbReference type="GO" id="GO:0016740">
    <property type="term" value="F:transferase activity"/>
    <property type="evidence" value="ECO:0007669"/>
    <property type="project" value="UniProtKB-KW"/>
</dbReference>
<reference evidence="2 3" key="1">
    <citation type="submission" date="2018-11" db="EMBL/GenBank/DDBJ databases">
        <title>Genomic Encyclopedia of Type Strains, Phase IV (KMG-IV): sequencing the most valuable type-strain genomes for metagenomic binning, comparative biology and taxonomic classification.</title>
        <authorList>
            <person name="Goeker M."/>
        </authorList>
    </citation>
    <scope>NUCLEOTIDE SEQUENCE [LARGE SCALE GENOMIC DNA]</scope>
    <source>
        <strain evidence="2 3">DSM 5900</strain>
    </source>
</reference>
<evidence type="ECO:0000313" key="3">
    <source>
        <dbReference type="Proteomes" id="UP000278222"/>
    </source>
</evidence>
<keyword evidence="2" id="KW-0808">Transferase</keyword>
<dbReference type="InterPro" id="IPR050834">
    <property type="entry name" value="Glycosyltransf_2"/>
</dbReference>
<comment type="caution">
    <text evidence="2">The sequence shown here is derived from an EMBL/GenBank/DDBJ whole genome shotgun (WGS) entry which is preliminary data.</text>
</comment>
<gene>
    <name evidence="2" type="ORF">EDC65_0846</name>
</gene>
<sequence length="281" mass="30479">MAAPRVSVIVPAWRAEETIGRAMRSLLEQTLGDWEAVVAADDDRHYGAILARQGIADPRIRHVRTDRPRTGAAGARNVAWAAAHGGVAAPLDADDAWFPRRLEVLLPIAETRGAAADNVRVVDDATGRPVGTLFPAGEGDRLLDAPAFLATAVPIMTLVRRDAMAGWDADVDLCDDLPFNLRAIDRAGGLLVTAEPLHEYRVRDGSICHSPDSDQRADRGYATCLARLEQDGLGIRDPAIRKSFRVALERKRALNHAYAVWRDGRPGGGTFQEFIADRGSP</sequence>
<dbReference type="CDD" id="cd00761">
    <property type="entry name" value="Glyco_tranf_GTA_type"/>
    <property type="match status" value="1"/>
</dbReference>
<dbReference type="EMBL" id="RJKX01000011">
    <property type="protein sequence ID" value="ROQ01664.1"/>
    <property type="molecule type" value="Genomic_DNA"/>
</dbReference>
<dbReference type="Proteomes" id="UP000278222">
    <property type="component" value="Unassembled WGS sequence"/>
</dbReference>
<keyword evidence="3" id="KW-1185">Reference proteome</keyword>
<organism evidence="2 3">
    <name type="scientific">Stella humosa</name>
    <dbReference type="NCBI Taxonomy" id="94"/>
    <lineage>
        <taxon>Bacteria</taxon>
        <taxon>Pseudomonadati</taxon>
        <taxon>Pseudomonadota</taxon>
        <taxon>Alphaproteobacteria</taxon>
        <taxon>Rhodospirillales</taxon>
        <taxon>Stellaceae</taxon>
        <taxon>Stella</taxon>
    </lineage>
</organism>
<evidence type="ECO:0000313" key="2">
    <source>
        <dbReference type="EMBL" id="ROQ01664.1"/>
    </source>
</evidence>
<dbReference type="RefSeq" id="WP_123688401.1">
    <property type="nucleotide sequence ID" value="NZ_AP019700.1"/>
</dbReference>
<proteinExistence type="predicted"/>
<dbReference type="PANTHER" id="PTHR43685:SF2">
    <property type="entry name" value="GLYCOSYLTRANSFERASE 2-LIKE DOMAIN-CONTAINING PROTEIN"/>
    <property type="match status" value="1"/>
</dbReference>
<dbReference type="Pfam" id="PF00535">
    <property type="entry name" value="Glycos_transf_2"/>
    <property type="match status" value="1"/>
</dbReference>
<dbReference type="Gene3D" id="3.90.550.10">
    <property type="entry name" value="Spore Coat Polysaccharide Biosynthesis Protein SpsA, Chain A"/>
    <property type="match status" value="1"/>
</dbReference>
<feature type="domain" description="Glycosyltransferase 2-like" evidence="1">
    <location>
        <begin position="7"/>
        <end position="132"/>
    </location>
</feature>
<dbReference type="SUPFAM" id="SSF53448">
    <property type="entry name" value="Nucleotide-diphospho-sugar transferases"/>
    <property type="match status" value="1"/>
</dbReference>
<evidence type="ECO:0000259" key="1">
    <source>
        <dbReference type="Pfam" id="PF00535"/>
    </source>
</evidence>
<dbReference type="InterPro" id="IPR001173">
    <property type="entry name" value="Glyco_trans_2-like"/>
</dbReference>
<protein>
    <submittedName>
        <fullName evidence="2">Glycosyl transferase family 2</fullName>
    </submittedName>
</protein>
<accession>A0A3N1M2C1</accession>
<dbReference type="PANTHER" id="PTHR43685">
    <property type="entry name" value="GLYCOSYLTRANSFERASE"/>
    <property type="match status" value="1"/>
</dbReference>
<dbReference type="InterPro" id="IPR029044">
    <property type="entry name" value="Nucleotide-diphossugar_trans"/>
</dbReference>
<dbReference type="AlphaFoldDB" id="A0A3N1M2C1"/>
<dbReference type="OrthoDB" id="7296636at2"/>
<name>A0A3N1M2C1_9PROT</name>